<dbReference type="Gene3D" id="2.100.10.30">
    <property type="entry name" value="Jacalin-like lectin domain"/>
    <property type="match status" value="1"/>
</dbReference>
<evidence type="ECO:0000313" key="3">
    <source>
        <dbReference type="EMBL" id="KAK3213964.1"/>
    </source>
</evidence>
<evidence type="ECO:0000256" key="1">
    <source>
        <dbReference type="SAM" id="SignalP"/>
    </source>
</evidence>
<gene>
    <name evidence="3" type="ORF">GRF29_28g1651511</name>
</gene>
<feature type="domain" description="Jacalin-type lectin" evidence="2">
    <location>
        <begin position="31"/>
        <end position="173"/>
    </location>
</feature>
<comment type="caution">
    <text evidence="3">The sequence shown here is derived from an EMBL/GenBank/DDBJ whole genome shotgun (WGS) entry which is preliminary data.</text>
</comment>
<organism evidence="3 4">
    <name type="scientific">Pseudopithomyces chartarum</name>
    <dbReference type="NCBI Taxonomy" id="1892770"/>
    <lineage>
        <taxon>Eukaryota</taxon>
        <taxon>Fungi</taxon>
        <taxon>Dikarya</taxon>
        <taxon>Ascomycota</taxon>
        <taxon>Pezizomycotina</taxon>
        <taxon>Dothideomycetes</taxon>
        <taxon>Pleosporomycetidae</taxon>
        <taxon>Pleosporales</taxon>
        <taxon>Massarineae</taxon>
        <taxon>Didymosphaeriaceae</taxon>
        <taxon>Pseudopithomyces</taxon>
    </lineage>
</organism>
<dbReference type="InterPro" id="IPR004991">
    <property type="entry name" value="Aerolysin-like"/>
</dbReference>
<dbReference type="PROSITE" id="PS51752">
    <property type="entry name" value="JACALIN_LECTIN"/>
    <property type="match status" value="1"/>
</dbReference>
<protein>
    <recommendedName>
        <fullName evidence="2">Jacalin-type lectin domain-containing protein</fullName>
    </recommendedName>
</protein>
<feature type="chain" id="PRO_5043036557" description="Jacalin-type lectin domain-containing protein" evidence="1">
    <location>
        <begin position="24"/>
        <end position="379"/>
    </location>
</feature>
<proteinExistence type="predicted"/>
<keyword evidence="4" id="KW-1185">Reference proteome</keyword>
<dbReference type="SUPFAM" id="SSF51101">
    <property type="entry name" value="Mannose-binding lectins"/>
    <property type="match status" value="1"/>
</dbReference>
<dbReference type="Pfam" id="PF03318">
    <property type="entry name" value="ETX_MTX2"/>
    <property type="match status" value="1"/>
</dbReference>
<feature type="signal peptide" evidence="1">
    <location>
        <begin position="1"/>
        <end position="23"/>
    </location>
</feature>
<dbReference type="Proteomes" id="UP001280581">
    <property type="component" value="Unassembled WGS sequence"/>
</dbReference>
<dbReference type="Pfam" id="PF01419">
    <property type="entry name" value="Jacalin"/>
    <property type="match status" value="1"/>
</dbReference>
<accession>A0AAN6M0E6</accession>
<keyword evidence="1" id="KW-0732">Signal</keyword>
<dbReference type="Gene3D" id="2.170.15.10">
    <property type="entry name" value="Proaerolysin, chain A, domain 3"/>
    <property type="match status" value="1"/>
</dbReference>
<evidence type="ECO:0000259" key="2">
    <source>
        <dbReference type="PROSITE" id="PS51752"/>
    </source>
</evidence>
<dbReference type="InterPro" id="IPR001229">
    <property type="entry name" value="Jacalin-like_lectin_dom"/>
</dbReference>
<evidence type="ECO:0000313" key="4">
    <source>
        <dbReference type="Proteomes" id="UP001280581"/>
    </source>
</evidence>
<dbReference type="EMBL" id="WVTA01000004">
    <property type="protein sequence ID" value="KAK3213964.1"/>
    <property type="molecule type" value="Genomic_DNA"/>
</dbReference>
<reference evidence="3 4" key="1">
    <citation type="submission" date="2021-02" db="EMBL/GenBank/DDBJ databases">
        <title>Genome assembly of Pseudopithomyces chartarum.</title>
        <authorList>
            <person name="Jauregui R."/>
            <person name="Singh J."/>
            <person name="Voisey C."/>
        </authorList>
    </citation>
    <scope>NUCLEOTIDE SEQUENCE [LARGE SCALE GENOMIC DNA]</scope>
    <source>
        <strain evidence="3 4">AGR01</strain>
    </source>
</reference>
<dbReference type="InterPro" id="IPR036404">
    <property type="entry name" value="Jacalin-like_lectin_dom_sf"/>
</dbReference>
<dbReference type="SUPFAM" id="SSF56973">
    <property type="entry name" value="Aerolisin/ETX pore-forming domain"/>
    <property type="match status" value="1"/>
</dbReference>
<name>A0AAN6M0E6_9PLEO</name>
<sequence>MFFNPRSLLMGAVTLLLSGAATAADCTNGPWTNVRYIGGQGGGEWCDTKYDQGIVISGMEVWASSKAVRAVQFYYSDGTNSQMYGKLDDIKQHDRKDWDPSKDSISQFKSWGNGNGKYLGRIQLRLKSGAVLDVGKDTDGQETYESDVQSGILLGAFGRVGDSIDGMGVLFLKSKIDKITIENVKFSDSVDDLNERMQGLNTMIIDYADHKNNQVNASDDFSFQKKQTRTVTKTYTQSAALTFGITEAIEISGEILGIGAKSTTSLKFETTVTDTTSTATADTTDLTYGTTTTVPPGGSVYCRATAMSGVYKGEYSADVKIWLEDGSDFSFAQGGTLDQVTWSQASSECQNDPFEDDMPKAEAPIEIEDLTKRGLKFIA</sequence>
<dbReference type="AlphaFoldDB" id="A0AAN6M0E6"/>